<dbReference type="OrthoDB" id="3799259at2759"/>
<reference evidence="2 3" key="1">
    <citation type="journal article" date="2016" name="Sci. Rep.">
        <title>Draft genome sequencing and secretome analysis of fungal phytopathogen Ascochyta rabiei provides insight into the necrotrophic effector repertoire.</title>
        <authorList>
            <person name="Verma S."/>
            <person name="Gazara R.K."/>
            <person name="Nizam S."/>
            <person name="Parween S."/>
            <person name="Chattopadhyay D."/>
            <person name="Verma P.K."/>
        </authorList>
    </citation>
    <scope>NUCLEOTIDE SEQUENCE [LARGE SCALE GENOMIC DNA]</scope>
    <source>
        <strain evidence="2 3">ArDII</strain>
    </source>
</reference>
<evidence type="ECO:0000256" key="1">
    <source>
        <dbReference type="SAM" id="MobiDB-lite"/>
    </source>
</evidence>
<evidence type="ECO:0000313" key="3">
    <source>
        <dbReference type="Proteomes" id="UP000076837"/>
    </source>
</evidence>
<feature type="region of interest" description="Disordered" evidence="1">
    <location>
        <begin position="393"/>
        <end position="438"/>
    </location>
</feature>
<gene>
    <name evidence="2" type="ORF">ST47_g3355</name>
</gene>
<dbReference type="Proteomes" id="UP000076837">
    <property type="component" value="Unassembled WGS sequence"/>
</dbReference>
<organism evidence="2 3">
    <name type="scientific">Didymella rabiei</name>
    <name type="common">Chickpea ascochyta blight fungus</name>
    <name type="synonym">Mycosphaerella rabiei</name>
    <dbReference type="NCBI Taxonomy" id="5454"/>
    <lineage>
        <taxon>Eukaryota</taxon>
        <taxon>Fungi</taxon>
        <taxon>Dikarya</taxon>
        <taxon>Ascomycota</taxon>
        <taxon>Pezizomycotina</taxon>
        <taxon>Dothideomycetes</taxon>
        <taxon>Pleosporomycetidae</taxon>
        <taxon>Pleosporales</taxon>
        <taxon>Pleosporineae</taxon>
        <taxon>Didymellaceae</taxon>
        <taxon>Ascochyta</taxon>
    </lineage>
</organism>
<dbReference type="EMBL" id="JYNV01000125">
    <property type="protein sequence ID" value="KZM25493.1"/>
    <property type="molecule type" value="Genomic_DNA"/>
</dbReference>
<proteinExistence type="predicted"/>
<dbReference type="AlphaFoldDB" id="A0A163HVB0"/>
<sequence length="720" mass="81378">MQFVSAPGGIRDMFSRTDKEKIPPDLKRALTLLNLSDFAGVEERFLATTAFLEPWAVFRDAVLLVNNTRNTEPSSITRLDILWFYTQFDEGIRRHDPRAEKTGSHFEIDKRGWSSTEFEKHLHAWLLQSFFVGKAYSPFGFRYFELKNICAAWEEVFVPIIKAVRASYSVKGRRHYGRLALFIEDRCPSRLAFPEGNITMPDGVVTSPTPFRMVSRPSHLRGASQTVLTKKNYDEAERELRNVYPQYGGLVERPKFKQNVGEWLEEQRVRAMHRKTIVQPEAARYVPKYHPQVLKQSEQEAHDRPPEKNNGSRSPIKRCSDSIRRSLSGNVSDVRIGKATHLSTLEPTRPKAPDTPKGPLIPYGLYSYVPRMPKQEPKSPLHGITRQIHVPDDVSDRSSQSTHPTAISLQNSPGKDDAWPLPAPPLPRPELSQQRTPDQRAYISIRNSNPFNEVTHEDMLNVAHRRSVDSEGSRYSPMGALSAIPRPLNNDNGSYNNPSTHATLQTRELYSHVRRPSYEGNGYQEEVSLTNLHARKISDSDQSSVGDEVPLKPRGRLPAPINVPPPYINQLRVVSNDTYHNDSPPNPQAVPWPGNSPPKPVAWPGFEDSPHCFLKAASAIAPPIPAKSAERWALKRGQRSEQILHEETHSHEMTRIVSRENIRAALGDLSQESSMEDLKAHPAARAKNAPSRVASPPRLETYNTHMFPRKDAHHNGDSGR</sequence>
<feature type="region of interest" description="Disordered" evidence="1">
    <location>
        <begin position="296"/>
        <end position="359"/>
    </location>
</feature>
<protein>
    <submittedName>
        <fullName evidence="2">Uncharacterized protein</fullName>
    </submittedName>
</protein>
<feature type="compositionally biased region" description="Basic and acidic residues" evidence="1">
    <location>
        <begin position="708"/>
        <end position="720"/>
    </location>
</feature>
<keyword evidence="3" id="KW-1185">Reference proteome</keyword>
<comment type="caution">
    <text evidence="2">The sequence shown here is derived from an EMBL/GenBank/DDBJ whole genome shotgun (WGS) entry which is preliminary data.</text>
</comment>
<feature type="compositionally biased region" description="Basic and acidic residues" evidence="1">
    <location>
        <begin position="297"/>
        <end position="307"/>
    </location>
</feature>
<evidence type="ECO:0000313" key="2">
    <source>
        <dbReference type="EMBL" id="KZM25493.1"/>
    </source>
</evidence>
<accession>A0A163HVB0</accession>
<name>A0A163HVB0_DIDRA</name>
<feature type="region of interest" description="Disordered" evidence="1">
    <location>
        <begin position="539"/>
        <end position="564"/>
    </location>
</feature>
<feature type="compositionally biased region" description="Polar residues" evidence="1">
    <location>
        <begin position="397"/>
        <end position="413"/>
    </location>
</feature>
<feature type="region of interest" description="Disordered" evidence="1">
    <location>
        <begin position="673"/>
        <end position="720"/>
    </location>
</feature>